<name>A0AAV3RAR2_LITER</name>
<gene>
    <name evidence="2" type="ORF">LIER_27073</name>
</gene>
<evidence type="ECO:0000313" key="3">
    <source>
        <dbReference type="Proteomes" id="UP001454036"/>
    </source>
</evidence>
<dbReference type="AlphaFoldDB" id="A0AAV3RAR2"/>
<dbReference type="EMBL" id="BAABME010008611">
    <property type="protein sequence ID" value="GAA0173464.1"/>
    <property type="molecule type" value="Genomic_DNA"/>
</dbReference>
<keyword evidence="3" id="KW-1185">Reference proteome</keyword>
<comment type="caution">
    <text evidence="2">The sequence shown here is derived from an EMBL/GenBank/DDBJ whole genome shotgun (WGS) entry which is preliminary data.</text>
</comment>
<evidence type="ECO:0000313" key="2">
    <source>
        <dbReference type="EMBL" id="GAA0173464.1"/>
    </source>
</evidence>
<feature type="region of interest" description="Disordered" evidence="1">
    <location>
        <begin position="1"/>
        <end position="29"/>
    </location>
</feature>
<dbReference type="PANTHER" id="PTHR47512:SF3">
    <property type="entry name" value="CHALCONE-FLAVONONE ISOMERASE FAMILY PROTEIN"/>
    <property type="match status" value="1"/>
</dbReference>
<organism evidence="2 3">
    <name type="scientific">Lithospermum erythrorhizon</name>
    <name type="common">Purple gromwell</name>
    <name type="synonym">Lithospermum officinale var. erythrorhizon</name>
    <dbReference type="NCBI Taxonomy" id="34254"/>
    <lineage>
        <taxon>Eukaryota</taxon>
        <taxon>Viridiplantae</taxon>
        <taxon>Streptophyta</taxon>
        <taxon>Embryophyta</taxon>
        <taxon>Tracheophyta</taxon>
        <taxon>Spermatophyta</taxon>
        <taxon>Magnoliopsida</taxon>
        <taxon>eudicotyledons</taxon>
        <taxon>Gunneridae</taxon>
        <taxon>Pentapetalae</taxon>
        <taxon>asterids</taxon>
        <taxon>lamiids</taxon>
        <taxon>Boraginales</taxon>
        <taxon>Boraginaceae</taxon>
        <taxon>Boraginoideae</taxon>
        <taxon>Lithospermeae</taxon>
        <taxon>Lithospermum</taxon>
    </lineage>
</organism>
<proteinExistence type="predicted"/>
<evidence type="ECO:0000256" key="1">
    <source>
        <dbReference type="SAM" id="MobiDB-lite"/>
    </source>
</evidence>
<dbReference type="Proteomes" id="UP001454036">
    <property type="component" value="Unassembled WGS sequence"/>
</dbReference>
<dbReference type="PANTHER" id="PTHR47512">
    <property type="entry name" value="EXPRESSED PROTEIN"/>
    <property type="match status" value="1"/>
</dbReference>
<reference evidence="2 3" key="1">
    <citation type="submission" date="2024-01" db="EMBL/GenBank/DDBJ databases">
        <title>The complete chloroplast genome sequence of Lithospermum erythrorhizon: insights into the phylogenetic relationship among Boraginaceae species and the maternal lineages of purple gromwells.</title>
        <authorList>
            <person name="Okada T."/>
            <person name="Watanabe K."/>
        </authorList>
    </citation>
    <scope>NUCLEOTIDE SEQUENCE [LARGE SCALE GENOMIC DNA]</scope>
</reference>
<sequence>METPSSTRRVTRSQTKKMAEGERNANNNSMQRIGEMRNHKKALVDITNDSPIVGLAKAQFLKTPFSEKSKKKVDCKIMGSGESLLRGQVKTLLEKVEENTNLSRIFPENVALNPLMNIPSQNVFENQCIGLASATPSLFGNEVEISKMGNGKFEEKKDFVTRSLIFDFMEKLDEYDSSAEIKEKKKTSDVNELCVEMSKMNIVKEVTQKAGKHSRFVYDSDGELIDVEEEWFVASPALILKGLPKPEGKHIRFHDQD</sequence>
<accession>A0AAV3RAR2</accession>
<protein>
    <submittedName>
        <fullName evidence="2">Uncharacterized protein</fullName>
    </submittedName>
</protein>